<dbReference type="GO" id="GO:0051260">
    <property type="term" value="P:protein homooligomerization"/>
    <property type="evidence" value="ECO:0007669"/>
    <property type="project" value="InterPro"/>
</dbReference>
<dbReference type="PANTHER" id="PTHR14499">
    <property type="entry name" value="POTASSIUM CHANNEL TETRAMERIZATION DOMAIN-CONTAINING"/>
    <property type="match status" value="1"/>
</dbReference>
<evidence type="ECO:0000256" key="2">
    <source>
        <dbReference type="ARBA" id="ARBA00004906"/>
    </source>
</evidence>
<dbReference type="Gene3D" id="3.30.710.10">
    <property type="entry name" value="Potassium Channel Kv1.1, Chain A"/>
    <property type="match status" value="1"/>
</dbReference>
<feature type="region of interest" description="Disordered" evidence="4">
    <location>
        <begin position="1"/>
        <end position="47"/>
    </location>
</feature>
<keyword evidence="3" id="KW-0963">Cytoplasm</keyword>
<name>A0A2V0NLW3_9CHLO</name>
<feature type="compositionally biased region" description="Low complexity" evidence="4">
    <location>
        <begin position="14"/>
        <end position="42"/>
    </location>
</feature>
<dbReference type="Pfam" id="PF08005">
    <property type="entry name" value="PHR"/>
    <property type="match status" value="1"/>
</dbReference>
<protein>
    <recommendedName>
        <fullName evidence="5">BTB domain-containing protein</fullName>
    </recommendedName>
</protein>
<organism evidence="6 7">
    <name type="scientific">Raphidocelis subcapitata</name>
    <dbReference type="NCBI Taxonomy" id="307507"/>
    <lineage>
        <taxon>Eukaryota</taxon>
        <taxon>Viridiplantae</taxon>
        <taxon>Chlorophyta</taxon>
        <taxon>core chlorophytes</taxon>
        <taxon>Chlorophyceae</taxon>
        <taxon>CS clade</taxon>
        <taxon>Sphaeropleales</taxon>
        <taxon>Selenastraceae</taxon>
        <taxon>Raphidocelis</taxon>
    </lineage>
</organism>
<dbReference type="Pfam" id="PF02214">
    <property type="entry name" value="BTB_2"/>
    <property type="match status" value="1"/>
</dbReference>
<dbReference type="SUPFAM" id="SSF54695">
    <property type="entry name" value="POZ domain"/>
    <property type="match status" value="1"/>
</dbReference>
<feature type="domain" description="BTB" evidence="5">
    <location>
        <begin position="151"/>
        <end position="221"/>
    </location>
</feature>
<dbReference type="InterPro" id="IPR038648">
    <property type="entry name" value="PHR_sf"/>
</dbReference>
<comment type="subcellular location">
    <subcellularLocation>
        <location evidence="1">Cytoplasm</location>
    </subcellularLocation>
</comment>
<dbReference type="InterPro" id="IPR012983">
    <property type="entry name" value="PHR"/>
</dbReference>
<comment type="pathway">
    <text evidence="2">Protein modification; protein ubiquitination.</text>
</comment>
<dbReference type="InterPro" id="IPR000210">
    <property type="entry name" value="BTB/POZ_dom"/>
</dbReference>
<dbReference type="Proteomes" id="UP000247498">
    <property type="component" value="Unassembled WGS sequence"/>
</dbReference>
<dbReference type="Gene3D" id="2.60.120.820">
    <property type="entry name" value="PHR domain"/>
    <property type="match status" value="1"/>
</dbReference>
<dbReference type="InterPro" id="IPR011333">
    <property type="entry name" value="SKP1/BTB/POZ_sf"/>
</dbReference>
<dbReference type="GO" id="GO:0005737">
    <property type="term" value="C:cytoplasm"/>
    <property type="evidence" value="ECO:0007669"/>
    <property type="project" value="UniProtKB-SubCell"/>
</dbReference>
<keyword evidence="7" id="KW-1185">Reference proteome</keyword>
<dbReference type="STRING" id="307507.A0A2V0NLW3"/>
<gene>
    <name evidence="6" type="ORF">Rsub_01150</name>
</gene>
<dbReference type="PANTHER" id="PTHR14499:SF136">
    <property type="entry name" value="GH08630P"/>
    <property type="match status" value="1"/>
</dbReference>
<proteinExistence type="predicted"/>
<dbReference type="InParanoid" id="A0A2V0NLW3"/>
<evidence type="ECO:0000256" key="4">
    <source>
        <dbReference type="SAM" id="MobiDB-lite"/>
    </source>
</evidence>
<evidence type="ECO:0000259" key="5">
    <source>
        <dbReference type="PROSITE" id="PS50097"/>
    </source>
</evidence>
<reference evidence="6 7" key="1">
    <citation type="journal article" date="2018" name="Sci. Rep.">
        <title>Raphidocelis subcapitata (=Pseudokirchneriella subcapitata) provides an insight into genome evolution and environmental adaptations in the Sphaeropleales.</title>
        <authorList>
            <person name="Suzuki S."/>
            <person name="Yamaguchi H."/>
            <person name="Nakajima N."/>
            <person name="Kawachi M."/>
        </authorList>
    </citation>
    <scope>NUCLEOTIDE SEQUENCE [LARGE SCALE GENOMIC DNA]</scope>
    <source>
        <strain evidence="6 7">NIES-35</strain>
    </source>
</reference>
<dbReference type="PROSITE" id="PS50097">
    <property type="entry name" value="BTB"/>
    <property type="match status" value="1"/>
</dbReference>
<evidence type="ECO:0000313" key="6">
    <source>
        <dbReference type="EMBL" id="GBF88438.1"/>
    </source>
</evidence>
<comment type="caution">
    <text evidence="6">The sequence shown here is derived from an EMBL/GenBank/DDBJ whole genome shotgun (WGS) entry which is preliminary data.</text>
</comment>
<dbReference type="AlphaFoldDB" id="A0A2V0NLW3"/>
<evidence type="ECO:0000313" key="7">
    <source>
        <dbReference type="Proteomes" id="UP000247498"/>
    </source>
</evidence>
<dbReference type="SMART" id="SM00225">
    <property type="entry name" value="BTB"/>
    <property type="match status" value="1"/>
</dbReference>
<sequence>MLDDAGKRARSDAAEAAGAGAAGAPGDAVMADAGGASTSAGAAGAGAGAGAGGGAGGSAGAGGAAGGAAGSVNAAAWRSKGEASGQGDALGLSLTAFKAGVGNLQGLLEGLVGAASAERESLARERAALGAERRALESERSRVAQVLCDSEQLTLNVGGQRFTTTVSTLRNSPAPSLFNAMFSGRHELQRAQDGSIFIDRDGRHFADVLNFLRTRQLAYPPDGTDYKYLLELRAEAEFYGLSGLTAAIDRFPWSRIRAARAACIEEDAHWVYEGGSDEIVVRVDGPCQLLGIGLCGTHGGYTAEVQVYAVDNDDFEKTLATLGGGTRTVTRADGPEARLDLYDPIPLLPGSTYLLSLLAKGSDSFVGEDCLPVLVAGGVRISVLCWESANGTNELRGQMPALYIRPSN</sequence>
<dbReference type="OrthoDB" id="2414723at2759"/>
<feature type="compositionally biased region" description="Basic and acidic residues" evidence="4">
    <location>
        <begin position="1"/>
        <end position="13"/>
    </location>
</feature>
<evidence type="ECO:0000256" key="3">
    <source>
        <dbReference type="ARBA" id="ARBA00022490"/>
    </source>
</evidence>
<accession>A0A2V0NLW3</accession>
<dbReference type="InterPro" id="IPR003131">
    <property type="entry name" value="T1-type_BTB"/>
</dbReference>
<evidence type="ECO:0000256" key="1">
    <source>
        <dbReference type="ARBA" id="ARBA00004496"/>
    </source>
</evidence>
<dbReference type="EMBL" id="BDRX01000005">
    <property type="protein sequence ID" value="GBF88438.1"/>
    <property type="molecule type" value="Genomic_DNA"/>
</dbReference>